<dbReference type="EMBL" id="JBHULC010000004">
    <property type="protein sequence ID" value="MFD2519982.1"/>
    <property type="molecule type" value="Genomic_DNA"/>
</dbReference>
<dbReference type="SUPFAM" id="SSF53955">
    <property type="entry name" value="Lysozyme-like"/>
    <property type="match status" value="1"/>
</dbReference>
<keyword evidence="3" id="KW-1185">Reference proteome</keyword>
<organism evidence="2 3">
    <name type="scientific">Emticicia soli</name>
    <dbReference type="NCBI Taxonomy" id="2027878"/>
    <lineage>
        <taxon>Bacteria</taxon>
        <taxon>Pseudomonadati</taxon>
        <taxon>Bacteroidota</taxon>
        <taxon>Cytophagia</taxon>
        <taxon>Cytophagales</taxon>
        <taxon>Leadbetterellaceae</taxon>
        <taxon>Emticicia</taxon>
    </lineage>
</organism>
<name>A0ABW5J1W6_9BACT</name>
<comment type="caution">
    <text evidence="2">The sequence shown here is derived from an EMBL/GenBank/DDBJ whole genome shotgun (WGS) entry which is preliminary data.</text>
</comment>
<evidence type="ECO:0000313" key="2">
    <source>
        <dbReference type="EMBL" id="MFD2519982.1"/>
    </source>
</evidence>
<reference evidence="3" key="1">
    <citation type="journal article" date="2019" name="Int. J. Syst. Evol. Microbiol.">
        <title>The Global Catalogue of Microorganisms (GCM) 10K type strain sequencing project: providing services to taxonomists for standard genome sequencing and annotation.</title>
        <authorList>
            <consortium name="The Broad Institute Genomics Platform"/>
            <consortium name="The Broad Institute Genome Sequencing Center for Infectious Disease"/>
            <person name="Wu L."/>
            <person name="Ma J."/>
        </authorList>
    </citation>
    <scope>NUCLEOTIDE SEQUENCE [LARGE SCALE GENOMIC DNA]</scope>
    <source>
        <strain evidence="3">KCTC 52344</strain>
    </source>
</reference>
<feature type="domain" description="Transglycosylase SLT" evidence="1">
    <location>
        <begin position="93"/>
        <end position="186"/>
    </location>
</feature>
<dbReference type="InterPro" id="IPR008258">
    <property type="entry name" value="Transglycosylase_SLT_dom_1"/>
</dbReference>
<dbReference type="CDD" id="cd16894">
    <property type="entry name" value="MltD-like"/>
    <property type="match status" value="1"/>
</dbReference>
<dbReference type="InterPro" id="IPR023346">
    <property type="entry name" value="Lysozyme-like_dom_sf"/>
</dbReference>
<gene>
    <name evidence="2" type="ORF">ACFSR2_03740</name>
</gene>
<dbReference type="Proteomes" id="UP001597510">
    <property type="component" value="Unassembled WGS sequence"/>
</dbReference>
<accession>A0ABW5J1W6</accession>
<dbReference type="Pfam" id="PF01464">
    <property type="entry name" value="SLT"/>
    <property type="match status" value="1"/>
</dbReference>
<proteinExistence type="predicted"/>
<sequence>MQKSTFLFTLIYLLGFGVAISQPVAQTVTMPTIPASLEFAGEKVPLNDPVVYEQLAQELIKNVYKHSSTLMILNRVAQHKAKIVSILAKNKIPEDFFYLAVIESELWPYANSGKAAGYWQFRDTTAKEYKLEVTKFVDQRRDLELSTQAACNFLNNLNKTFKNWTLTAAAYNSGRTAVMNTMKAQAVQSYYDLHLALETNDYVFRILALKLICEKPENYGFALGKTEPMPPIETVEVKEDINLIELAKKHKITYKTLKYYNPWLVYNPGSVKGDKYFEENKIMNVMFEVRAGKSYKFLIPKEK</sequence>
<dbReference type="Gene3D" id="1.10.530.10">
    <property type="match status" value="1"/>
</dbReference>
<dbReference type="RefSeq" id="WP_340235391.1">
    <property type="nucleotide sequence ID" value="NZ_JBBEWC010000004.1"/>
</dbReference>
<evidence type="ECO:0000259" key="1">
    <source>
        <dbReference type="Pfam" id="PF01464"/>
    </source>
</evidence>
<protein>
    <submittedName>
        <fullName evidence="2">Lytic transglycosylase domain-containing protein</fullName>
    </submittedName>
</protein>
<evidence type="ECO:0000313" key="3">
    <source>
        <dbReference type="Proteomes" id="UP001597510"/>
    </source>
</evidence>